<dbReference type="OMA" id="DWAWLLM"/>
<dbReference type="RefSeq" id="XP_007333536.1">
    <property type="nucleotide sequence ID" value="XM_007333474.1"/>
</dbReference>
<dbReference type="Proteomes" id="UP000008493">
    <property type="component" value="Unassembled WGS sequence"/>
</dbReference>
<protein>
    <submittedName>
        <fullName evidence="1">Uncharacterized protein</fullName>
    </submittedName>
</protein>
<dbReference type="HOGENOM" id="CLU_2704261_0_0_1"/>
<sequence length="73" mass="7846">MAAGTTVEALATLTGACRSLMLRKRKVESPVGGHGHSGLCLSFVDWAWLLMMVDAAHVKGPPCFGIRRDEGDY</sequence>
<evidence type="ECO:0000313" key="2">
    <source>
        <dbReference type="Proteomes" id="UP000008493"/>
    </source>
</evidence>
<organism evidence="1 2">
    <name type="scientific">Agaricus bisporus var. burnettii (strain JB137-S8 / ATCC MYA-4627 / FGSC 10392)</name>
    <name type="common">White button mushroom</name>
    <dbReference type="NCBI Taxonomy" id="597362"/>
    <lineage>
        <taxon>Eukaryota</taxon>
        <taxon>Fungi</taxon>
        <taxon>Dikarya</taxon>
        <taxon>Basidiomycota</taxon>
        <taxon>Agaricomycotina</taxon>
        <taxon>Agaricomycetes</taxon>
        <taxon>Agaricomycetidae</taxon>
        <taxon>Agaricales</taxon>
        <taxon>Agaricineae</taxon>
        <taxon>Agaricaceae</taxon>
        <taxon>Agaricus</taxon>
    </lineage>
</organism>
<name>K5WY93_AGABU</name>
<dbReference type="KEGG" id="abp:AGABI1DRAFT87563"/>
<dbReference type="AlphaFoldDB" id="K5WY93"/>
<keyword evidence="2" id="KW-1185">Reference proteome</keyword>
<dbReference type="InParanoid" id="K5WY93"/>
<evidence type="ECO:0000313" key="1">
    <source>
        <dbReference type="EMBL" id="EKM75798.1"/>
    </source>
</evidence>
<dbReference type="EMBL" id="JH971408">
    <property type="protein sequence ID" value="EKM75798.1"/>
    <property type="molecule type" value="Genomic_DNA"/>
</dbReference>
<accession>K5WY93</accession>
<dbReference type="GeneID" id="18832235"/>
<reference evidence="2" key="1">
    <citation type="journal article" date="2012" name="Proc. Natl. Acad. Sci. U.S.A.">
        <title>Genome sequence of the button mushroom Agaricus bisporus reveals mechanisms governing adaptation to a humic-rich ecological niche.</title>
        <authorList>
            <person name="Morin E."/>
            <person name="Kohler A."/>
            <person name="Baker A.R."/>
            <person name="Foulongne-Oriol M."/>
            <person name="Lombard V."/>
            <person name="Nagy L.G."/>
            <person name="Ohm R.A."/>
            <person name="Patyshakuliyeva A."/>
            <person name="Brun A."/>
            <person name="Aerts A.L."/>
            <person name="Bailey A.M."/>
            <person name="Billette C."/>
            <person name="Coutinho P.M."/>
            <person name="Deakin G."/>
            <person name="Doddapaneni H."/>
            <person name="Floudas D."/>
            <person name="Grimwood J."/>
            <person name="Hilden K."/>
            <person name="Kuees U."/>
            <person name="LaButti K.M."/>
            <person name="Lapidus A."/>
            <person name="Lindquist E.A."/>
            <person name="Lucas S.M."/>
            <person name="Murat C."/>
            <person name="Riley R.W."/>
            <person name="Salamov A.A."/>
            <person name="Schmutz J."/>
            <person name="Subramanian V."/>
            <person name="Woesten H.A.B."/>
            <person name="Xu J."/>
            <person name="Eastwood D.C."/>
            <person name="Foster G.D."/>
            <person name="Sonnenberg A.S."/>
            <person name="Cullen D."/>
            <person name="de Vries R.P."/>
            <person name="Lundell T."/>
            <person name="Hibbett D.S."/>
            <person name="Henrissat B."/>
            <person name="Burton K.S."/>
            <person name="Kerrigan R.W."/>
            <person name="Challen M.P."/>
            <person name="Grigoriev I.V."/>
            <person name="Martin F."/>
        </authorList>
    </citation>
    <scope>NUCLEOTIDE SEQUENCE [LARGE SCALE GENOMIC DNA]</scope>
    <source>
        <strain evidence="2">JB137-S8 / ATCC MYA-4627 / FGSC 10392</strain>
    </source>
</reference>
<gene>
    <name evidence="1" type="ORF">AGABI1DRAFT_87563</name>
</gene>
<proteinExistence type="predicted"/>